<organism evidence="3 4">
    <name type="scientific">Mycena chlorophos</name>
    <name type="common">Agaric fungus</name>
    <name type="synonym">Agaricus chlorophos</name>
    <dbReference type="NCBI Taxonomy" id="658473"/>
    <lineage>
        <taxon>Eukaryota</taxon>
        <taxon>Fungi</taxon>
        <taxon>Dikarya</taxon>
        <taxon>Basidiomycota</taxon>
        <taxon>Agaricomycotina</taxon>
        <taxon>Agaricomycetes</taxon>
        <taxon>Agaricomycetidae</taxon>
        <taxon>Agaricales</taxon>
        <taxon>Marasmiineae</taxon>
        <taxon>Mycenaceae</taxon>
        <taxon>Mycena</taxon>
    </lineage>
</organism>
<sequence length="752" mass="83982">MQRLFTHTIPALNDPAQLAGEGDDADTKNLFISATGTTNARRERHDATGRHPQAHGLALFRIPRPWEMQRPKFTTDDIDELVDFFEQVDTIIELGGISDEQERKQLLTSYLPVNKRILWRSLDTYQRSCSLKEFVTEIRRMYPELADRESGTIAELEELCRNHDGLDGTNEGRLRRFGWAFGTLVRKLQRAPAVMTNRDACRRYLEALDSAFAKRVRAAVLERAAGRIALEMAGLKLQHVAERRREDPISLEDLMNIAETVSRQSWTYQHATTSPASLTSVSAWNTSGEKMPQPSSNATQQRGSGYTSSSIELGLHETPKPKTREPKPAVVSVFAGDSGAAGGVLPAHGEGDGGNQYNMFLRAGFMHHGPETSSREPEQRGLHAEIENLRRIIEDLREELDWTTNHTVLIRTELETSKFEQRDASVARGPAPMRGLAPIAEDGGQQTESGTVYNEIRRIWGALGRLEEETAARTKNLHMFNQDIGRLEDMHSRLEGGVDELRHQAFGEIGVVRNELEVVGRRLGAAGDITGGTTGMLRESVDEMSEAVADIRREMYSAIQDLRDELFATEARGLDNNAPGHRFSNSSDAILLQNWLRLERGSEALPDRRKPNTFAPLLTKKQRLALERAKTEKMAGAPRKPKRGKRGRSKRVLKDAGLANQSCSDAFEMAQDPRRAPNTESRVDVLDDEIAAEVNEEQPESRQVEEECRLVRFGPLLDPTRLAANGLGVDSDAEDFAEIEVLFDAGLDVDEI</sequence>
<proteinExistence type="predicted"/>
<feature type="region of interest" description="Disordered" evidence="2">
    <location>
        <begin position="628"/>
        <end position="655"/>
    </location>
</feature>
<feature type="compositionally biased region" description="Polar residues" evidence="2">
    <location>
        <begin position="285"/>
        <end position="311"/>
    </location>
</feature>
<feature type="compositionally biased region" description="Basic and acidic residues" evidence="2">
    <location>
        <begin position="314"/>
        <end position="326"/>
    </location>
</feature>
<evidence type="ECO:0000313" key="4">
    <source>
        <dbReference type="Proteomes" id="UP000815677"/>
    </source>
</evidence>
<feature type="compositionally biased region" description="Basic residues" evidence="2">
    <location>
        <begin position="639"/>
        <end position="651"/>
    </location>
</feature>
<evidence type="ECO:0000256" key="2">
    <source>
        <dbReference type="SAM" id="MobiDB-lite"/>
    </source>
</evidence>
<evidence type="ECO:0000256" key="1">
    <source>
        <dbReference type="SAM" id="Coils"/>
    </source>
</evidence>
<protein>
    <submittedName>
        <fullName evidence="3">Uncharacterized protein</fullName>
    </submittedName>
</protein>
<keyword evidence="1" id="KW-0175">Coiled coil</keyword>
<feature type="region of interest" description="Disordered" evidence="2">
    <location>
        <begin position="421"/>
        <end position="447"/>
    </location>
</feature>
<reference evidence="3" key="1">
    <citation type="submission" date="2014-09" db="EMBL/GenBank/DDBJ databases">
        <title>Genome sequence of the luminous mushroom Mycena chlorophos for searching fungal bioluminescence genes.</title>
        <authorList>
            <person name="Tanaka Y."/>
            <person name="Kasuga D."/>
            <person name="Oba Y."/>
            <person name="Hase S."/>
            <person name="Sato K."/>
            <person name="Oba Y."/>
            <person name="Sakakibara Y."/>
        </authorList>
    </citation>
    <scope>NUCLEOTIDE SEQUENCE</scope>
</reference>
<feature type="coiled-coil region" evidence="1">
    <location>
        <begin position="379"/>
        <end position="406"/>
    </location>
</feature>
<dbReference type="EMBL" id="DF842815">
    <property type="protein sequence ID" value="GAT46805.1"/>
    <property type="molecule type" value="Genomic_DNA"/>
</dbReference>
<dbReference type="Proteomes" id="UP000815677">
    <property type="component" value="Unassembled WGS sequence"/>
</dbReference>
<accession>A0ABQ0L6L4</accession>
<feature type="region of interest" description="Disordered" evidence="2">
    <location>
        <begin position="285"/>
        <end position="326"/>
    </location>
</feature>
<evidence type="ECO:0000313" key="3">
    <source>
        <dbReference type="EMBL" id="GAT46805.1"/>
    </source>
</evidence>
<name>A0ABQ0L6L4_MYCCL</name>
<gene>
    <name evidence="3" type="ORF">MCHLO_04304</name>
</gene>
<keyword evidence="4" id="KW-1185">Reference proteome</keyword>